<sequence>MKTITCSVSMSSSDVQASSKIKRGVDVNFTTRILIIAAMLLVLAGCGNGEAEPSDAPFDAFSKTIEAYDVSELAVPTWRDVDGVTYINDILIVNEEYGLPADYNPGVEPEVIEAYTELIDDAAAEGFDLVIVSGFRSYQDQVEVYDHFVETLGQEAADLRTLQAGHSEHQSGLAVDIGSVESASTAAIPFGETPDYEWMKDVAHEYGFIIRYQEGKEDITGLGYEPWHIRYVGEKAATEIYAQDLVLEEYLGID</sequence>
<dbReference type="GO" id="GO:0004180">
    <property type="term" value="F:carboxypeptidase activity"/>
    <property type="evidence" value="ECO:0007669"/>
    <property type="project" value="UniProtKB-KW"/>
</dbReference>
<evidence type="ECO:0000313" key="2">
    <source>
        <dbReference type="EMBL" id="SDK34648.1"/>
    </source>
</evidence>
<keyword evidence="3" id="KW-1185">Reference proteome</keyword>
<dbReference type="Gene3D" id="3.30.1380.10">
    <property type="match status" value="1"/>
</dbReference>
<keyword evidence="2" id="KW-0645">Protease</keyword>
<dbReference type="InterPro" id="IPR003709">
    <property type="entry name" value="VanY-like_core_dom"/>
</dbReference>
<reference evidence="3" key="1">
    <citation type="submission" date="2016-10" db="EMBL/GenBank/DDBJ databases">
        <authorList>
            <person name="Varghese N."/>
            <person name="Submissions S."/>
        </authorList>
    </citation>
    <scope>NUCLEOTIDE SEQUENCE [LARGE SCALE GENOMIC DNA]</scope>
    <source>
        <strain evidence="3">CGMCC 1.8895</strain>
    </source>
</reference>
<dbReference type="SUPFAM" id="SSF55166">
    <property type="entry name" value="Hedgehog/DD-peptidase"/>
    <property type="match status" value="1"/>
</dbReference>
<keyword evidence="2" id="KW-0378">Hydrolase</keyword>
<proteinExistence type="predicted"/>
<dbReference type="InterPro" id="IPR052179">
    <property type="entry name" value="DD-CPase-like"/>
</dbReference>
<dbReference type="STRING" id="576118.SAMN05216216_102122"/>
<dbReference type="PANTHER" id="PTHR34385">
    <property type="entry name" value="D-ALANYL-D-ALANINE CARBOXYPEPTIDASE"/>
    <property type="match status" value="1"/>
</dbReference>
<keyword evidence="2" id="KW-0121">Carboxypeptidase</keyword>
<evidence type="ECO:0000313" key="3">
    <source>
        <dbReference type="Proteomes" id="UP000199008"/>
    </source>
</evidence>
<dbReference type="InterPro" id="IPR009045">
    <property type="entry name" value="Zn_M74/Hedgehog-like"/>
</dbReference>
<accession>A0A1G9B584</accession>
<evidence type="ECO:0000259" key="1">
    <source>
        <dbReference type="Pfam" id="PF02557"/>
    </source>
</evidence>
<dbReference type="Pfam" id="PF02557">
    <property type="entry name" value="VanY"/>
    <property type="match status" value="1"/>
</dbReference>
<dbReference type="Proteomes" id="UP000199008">
    <property type="component" value="Unassembled WGS sequence"/>
</dbReference>
<organism evidence="2 3">
    <name type="scientific">Lacicoccus qingdaonensis</name>
    <dbReference type="NCBI Taxonomy" id="576118"/>
    <lineage>
        <taxon>Bacteria</taxon>
        <taxon>Bacillati</taxon>
        <taxon>Bacillota</taxon>
        <taxon>Bacilli</taxon>
        <taxon>Bacillales</taxon>
        <taxon>Salinicoccaceae</taxon>
        <taxon>Lacicoccus</taxon>
    </lineage>
</organism>
<protein>
    <submittedName>
        <fullName evidence="2">D-alanyl-D-alanine carboxypeptidase</fullName>
    </submittedName>
</protein>
<name>A0A1G9B584_9BACL</name>
<dbReference type="CDD" id="cd14852">
    <property type="entry name" value="LD-carboxypeptidase"/>
    <property type="match status" value="1"/>
</dbReference>
<dbReference type="InterPro" id="IPR058193">
    <property type="entry name" value="VanY/YodJ_core_dom"/>
</dbReference>
<gene>
    <name evidence="2" type="ORF">SAMN05216216_102122</name>
</gene>
<dbReference type="GO" id="GO:0006508">
    <property type="term" value="P:proteolysis"/>
    <property type="evidence" value="ECO:0007669"/>
    <property type="project" value="InterPro"/>
</dbReference>
<dbReference type="AlphaFoldDB" id="A0A1G9B584"/>
<feature type="domain" description="D-alanyl-D-alanine carboxypeptidase-like core" evidence="1">
    <location>
        <begin position="107"/>
        <end position="233"/>
    </location>
</feature>
<dbReference type="PANTHER" id="PTHR34385:SF1">
    <property type="entry name" value="PEPTIDOGLYCAN L-ALANYL-D-GLUTAMATE ENDOPEPTIDASE CWLK"/>
    <property type="match status" value="1"/>
</dbReference>
<dbReference type="EMBL" id="FNFY01000002">
    <property type="protein sequence ID" value="SDK34648.1"/>
    <property type="molecule type" value="Genomic_DNA"/>
</dbReference>